<proteinExistence type="inferred from homology"/>
<dbReference type="Pfam" id="PF02565">
    <property type="entry name" value="RecO_C"/>
    <property type="match status" value="1"/>
</dbReference>
<dbReference type="SUPFAM" id="SSF50249">
    <property type="entry name" value="Nucleic acid-binding proteins"/>
    <property type="match status" value="1"/>
</dbReference>
<dbReference type="Gene3D" id="1.20.1440.120">
    <property type="entry name" value="Recombination protein O, C-terminal domain"/>
    <property type="match status" value="1"/>
</dbReference>
<dbReference type="InterPro" id="IPR042242">
    <property type="entry name" value="RecO_C"/>
</dbReference>
<dbReference type="InterPro" id="IPR012340">
    <property type="entry name" value="NA-bd_OB-fold"/>
</dbReference>
<comment type="similarity">
    <text evidence="2 8">Belongs to the RecO family.</text>
</comment>
<dbReference type="InterPro" id="IPR003717">
    <property type="entry name" value="RecO"/>
</dbReference>
<accession>A0ABY9TL27</accession>
<dbReference type="HAMAP" id="MF_00201">
    <property type="entry name" value="RecO"/>
    <property type="match status" value="1"/>
</dbReference>
<dbReference type="PANTHER" id="PTHR33991">
    <property type="entry name" value="DNA REPAIR PROTEIN RECO"/>
    <property type="match status" value="1"/>
</dbReference>
<reference evidence="11" key="1">
    <citation type="submission" date="2023-09" db="EMBL/GenBank/DDBJ databases">
        <authorList>
            <person name="Li S."/>
            <person name="Li X."/>
            <person name="Zhang C."/>
            <person name="Zhao Z."/>
        </authorList>
    </citation>
    <scope>NUCLEOTIDE SEQUENCE [LARGE SCALE GENOMIC DNA]</scope>
    <source>
        <strain evidence="11">SQ345</strain>
    </source>
</reference>
<feature type="domain" description="DNA replication/recombination mediator RecO N-terminal" evidence="9">
    <location>
        <begin position="10"/>
        <end position="79"/>
    </location>
</feature>
<dbReference type="NCBIfam" id="TIGR00613">
    <property type="entry name" value="reco"/>
    <property type="match status" value="1"/>
</dbReference>
<dbReference type="InterPro" id="IPR037278">
    <property type="entry name" value="ARFGAP/RecO"/>
</dbReference>
<keyword evidence="5 8" id="KW-0233">DNA recombination</keyword>
<keyword evidence="11" id="KW-1185">Reference proteome</keyword>
<name>A0ABY9TL27_9GAMM</name>
<evidence type="ECO:0000256" key="7">
    <source>
        <dbReference type="ARBA" id="ARBA00033409"/>
    </source>
</evidence>
<sequence length="241" mass="27666">MTANKDINLQQAYLLHSRPYRDNSMLVNLLTEQNGHVSAVVYIGKGKKSNKKGLLQPFANLHVEIKGKNDLKNLSRIEHAEKTMQLSGNYLFSGFYLNELMVRLLPENIPLENLFHLYQKSLEQLLAQDKLEPLLRRFEMNLLAELGLSLDFSELTVPSSDVTEPHCEDVYFIQEQGFVSADYQCNLPSYKRSHLITIGDGKLEQAEVLLTCKRLMRQVLKSYLGNKPLNSRKLFINKLAR</sequence>
<dbReference type="PANTHER" id="PTHR33991:SF1">
    <property type="entry name" value="DNA REPAIR PROTEIN RECO"/>
    <property type="match status" value="1"/>
</dbReference>
<evidence type="ECO:0000313" key="11">
    <source>
        <dbReference type="Proteomes" id="UP001248581"/>
    </source>
</evidence>
<gene>
    <name evidence="8 10" type="primary">recO</name>
    <name evidence="10" type="ORF">RI845_04510</name>
</gene>
<evidence type="ECO:0000259" key="9">
    <source>
        <dbReference type="Pfam" id="PF11967"/>
    </source>
</evidence>
<dbReference type="RefSeq" id="WP_348388559.1">
    <property type="nucleotide sequence ID" value="NZ_CP134146.1"/>
</dbReference>
<evidence type="ECO:0000256" key="8">
    <source>
        <dbReference type="HAMAP-Rule" id="MF_00201"/>
    </source>
</evidence>
<evidence type="ECO:0000256" key="3">
    <source>
        <dbReference type="ARBA" id="ARBA00021310"/>
    </source>
</evidence>
<dbReference type="InterPro" id="IPR022572">
    <property type="entry name" value="DNA_rep/recomb_RecO_N"/>
</dbReference>
<protein>
    <recommendedName>
        <fullName evidence="3 8">DNA repair protein RecO</fullName>
    </recommendedName>
    <alternativeName>
        <fullName evidence="7 8">Recombination protein O</fullName>
    </alternativeName>
</protein>
<evidence type="ECO:0000256" key="1">
    <source>
        <dbReference type="ARBA" id="ARBA00003065"/>
    </source>
</evidence>
<dbReference type="Proteomes" id="UP001248581">
    <property type="component" value="Chromosome"/>
</dbReference>
<dbReference type="Pfam" id="PF11967">
    <property type="entry name" value="RecO_N"/>
    <property type="match status" value="1"/>
</dbReference>
<evidence type="ECO:0000256" key="5">
    <source>
        <dbReference type="ARBA" id="ARBA00023172"/>
    </source>
</evidence>
<dbReference type="EMBL" id="CP134146">
    <property type="protein sequence ID" value="WNC69416.1"/>
    <property type="molecule type" value="Genomic_DNA"/>
</dbReference>
<comment type="function">
    <text evidence="1 8">Involved in DNA repair and RecF pathway recombination.</text>
</comment>
<evidence type="ECO:0000313" key="10">
    <source>
        <dbReference type="EMBL" id="WNC69416.1"/>
    </source>
</evidence>
<evidence type="ECO:0000256" key="4">
    <source>
        <dbReference type="ARBA" id="ARBA00022763"/>
    </source>
</evidence>
<organism evidence="10 11">
    <name type="scientific">Thalassotalea nanhaiensis</name>
    <dbReference type="NCBI Taxonomy" id="3065648"/>
    <lineage>
        <taxon>Bacteria</taxon>
        <taxon>Pseudomonadati</taxon>
        <taxon>Pseudomonadota</taxon>
        <taxon>Gammaproteobacteria</taxon>
        <taxon>Alteromonadales</taxon>
        <taxon>Colwelliaceae</taxon>
        <taxon>Thalassotalea</taxon>
    </lineage>
</organism>
<dbReference type="Gene3D" id="2.40.50.140">
    <property type="entry name" value="Nucleic acid-binding proteins"/>
    <property type="match status" value="1"/>
</dbReference>
<evidence type="ECO:0000256" key="2">
    <source>
        <dbReference type="ARBA" id="ARBA00007452"/>
    </source>
</evidence>
<keyword evidence="4 8" id="KW-0227">DNA damage</keyword>
<keyword evidence="6 8" id="KW-0234">DNA repair</keyword>
<evidence type="ECO:0000256" key="6">
    <source>
        <dbReference type="ARBA" id="ARBA00023204"/>
    </source>
</evidence>
<dbReference type="SUPFAM" id="SSF57863">
    <property type="entry name" value="ArfGap/RecO-like zinc finger"/>
    <property type="match status" value="1"/>
</dbReference>